<keyword evidence="3" id="KW-1185">Reference proteome</keyword>
<accession>A0ABX8C0B8</accession>
<protein>
    <submittedName>
        <fullName evidence="2">Uncharacterized protein</fullName>
    </submittedName>
</protein>
<sequence length="46" mass="4988">MRSAPLHHHEPAAPDGGAEASDRYAFDGPPTARWSVDVRPVTGFEE</sequence>
<feature type="region of interest" description="Disordered" evidence="1">
    <location>
        <begin position="1"/>
        <end position="46"/>
    </location>
</feature>
<name>A0ABX8C0B8_9ACTN</name>
<evidence type="ECO:0000256" key="1">
    <source>
        <dbReference type="SAM" id="MobiDB-lite"/>
    </source>
</evidence>
<proteinExistence type="predicted"/>
<dbReference type="EMBL" id="CP074132">
    <property type="protein sequence ID" value="QUX27627.1"/>
    <property type="molecule type" value="Genomic_DNA"/>
</dbReference>
<gene>
    <name evidence="2" type="ORF">KGD83_20290</name>
</gene>
<dbReference type="RefSeq" id="WP_212640686.1">
    <property type="nucleotide sequence ID" value="NZ_CP074132.1"/>
</dbReference>
<evidence type="ECO:0000313" key="2">
    <source>
        <dbReference type="EMBL" id="QUX27627.1"/>
    </source>
</evidence>
<dbReference type="Proteomes" id="UP000678016">
    <property type="component" value="Chromosome"/>
</dbReference>
<evidence type="ECO:0000313" key="3">
    <source>
        <dbReference type="Proteomes" id="UP000678016"/>
    </source>
</evidence>
<organism evidence="2 3">
    <name type="scientific">Nocardiopsis akebiae</name>
    <dbReference type="NCBI Taxonomy" id="2831968"/>
    <lineage>
        <taxon>Bacteria</taxon>
        <taxon>Bacillati</taxon>
        <taxon>Actinomycetota</taxon>
        <taxon>Actinomycetes</taxon>
        <taxon>Streptosporangiales</taxon>
        <taxon>Nocardiopsidaceae</taxon>
        <taxon>Nocardiopsis</taxon>
    </lineage>
</organism>
<reference evidence="3" key="1">
    <citation type="submission" date="2021-05" db="EMBL/GenBank/DDBJ databases">
        <title>Direct Submission.</title>
        <authorList>
            <person name="Li K."/>
            <person name="Gao J."/>
        </authorList>
    </citation>
    <scope>NUCLEOTIDE SEQUENCE [LARGE SCALE GENOMIC DNA]</scope>
    <source>
        <strain evidence="3">HDS12</strain>
    </source>
</reference>